<dbReference type="Proteomes" id="UP001595632">
    <property type="component" value="Unassembled WGS sequence"/>
</dbReference>
<accession>A0ABV7GVG7</accession>
<sequence length="41" mass="4244">MKAMFTGFVAIAVIAVGAHFALENAGFSSQDVNSGNSVRLD</sequence>
<comment type="caution">
    <text evidence="2">The sequence shown here is derived from an EMBL/GenBank/DDBJ whole genome shotgun (WGS) entry which is preliminary data.</text>
</comment>
<protein>
    <submittedName>
        <fullName evidence="2">Uncharacterized protein</fullName>
    </submittedName>
</protein>
<evidence type="ECO:0000313" key="3">
    <source>
        <dbReference type="Proteomes" id="UP001595632"/>
    </source>
</evidence>
<dbReference type="EMBL" id="JBHRTB010000010">
    <property type="protein sequence ID" value="MFC3143516.1"/>
    <property type="molecule type" value="Genomic_DNA"/>
</dbReference>
<organism evidence="2 3">
    <name type="scientific">Psychromarinibacter halotolerans</name>
    <dbReference type="NCBI Taxonomy" id="1775175"/>
    <lineage>
        <taxon>Bacteria</taxon>
        <taxon>Pseudomonadati</taxon>
        <taxon>Pseudomonadota</taxon>
        <taxon>Alphaproteobacteria</taxon>
        <taxon>Rhodobacterales</taxon>
        <taxon>Paracoccaceae</taxon>
        <taxon>Psychromarinibacter</taxon>
    </lineage>
</organism>
<feature type="chain" id="PRO_5046319906" evidence="1">
    <location>
        <begin position="22"/>
        <end position="41"/>
    </location>
</feature>
<proteinExistence type="predicted"/>
<keyword evidence="1" id="KW-0732">Signal</keyword>
<gene>
    <name evidence="2" type="ORF">ACFOGP_12405</name>
</gene>
<feature type="signal peptide" evidence="1">
    <location>
        <begin position="1"/>
        <end position="21"/>
    </location>
</feature>
<keyword evidence="3" id="KW-1185">Reference proteome</keyword>
<evidence type="ECO:0000313" key="2">
    <source>
        <dbReference type="EMBL" id="MFC3143516.1"/>
    </source>
</evidence>
<dbReference type="RefSeq" id="WP_275630801.1">
    <property type="nucleotide sequence ID" value="NZ_JARGYD010000001.1"/>
</dbReference>
<reference evidence="3" key="1">
    <citation type="journal article" date="2019" name="Int. J. Syst. Evol. Microbiol.">
        <title>The Global Catalogue of Microorganisms (GCM) 10K type strain sequencing project: providing services to taxonomists for standard genome sequencing and annotation.</title>
        <authorList>
            <consortium name="The Broad Institute Genomics Platform"/>
            <consortium name="The Broad Institute Genome Sequencing Center for Infectious Disease"/>
            <person name="Wu L."/>
            <person name="Ma J."/>
        </authorList>
    </citation>
    <scope>NUCLEOTIDE SEQUENCE [LARGE SCALE GENOMIC DNA]</scope>
    <source>
        <strain evidence="3">KCTC 52366</strain>
    </source>
</reference>
<name>A0ABV7GVG7_9RHOB</name>
<evidence type="ECO:0000256" key="1">
    <source>
        <dbReference type="SAM" id="SignalP"/>
    </source>
</evidence>